<evidence type="ECO:0000256" key="5">
    <source>
        <dbReference type="ARBA" id="ARBA00022553"/>
    </source>
</evidence>
<feature type="transmembrane region" description="Helical" evidence="14">
    <location>
        <begin position="294"/>
        <end position="316"/>
    </location>
</feature>
<keyword evidence="12" id="KW-0902">Two-component regulatory system</keyword>
<dbReference type="CDD" id="cd00082">
    <property type="entry name" value="HisKA"/>
    <property type="match status" value="1"/>
</dbReference>
<dbReference type="GO" id="GO:0005524">
    <property type="term" value="F:ATP binding"/>
    <property type="evidence" value="ECO:0007669"/>
    <property type="project" value="UniProtKB-KW"/>
</dbReference>
<evidence type="ECO:0000256" key="1">
    <source>
        <dbReference type="ARBA" id="ARBA00000085"/>
    </source>
</evidence>
<organism evidence="17 18">
    <name type="scientific">Flexibacter flexilis DSM 6793</name>
    <dbReference type="NCBI Taxonomy" id="927664"/>
    <lineage>
        <taxon>Bacteria</taxon>
        <taxon>Pseudomonadati</taxon>
        <taxon>Bacteroidota</taxon>
        <taxon>Cytophagia</taxon>
        <taxon>Cytophagales</taxon>
        <taxon>Flexibacteraceae</taxon>
        <taxon>Flexibacter</taxon>
    </lineage>
</organism>
<dbReference type="Pfam" id="PF02518">
    <property type="entry name" value="HATPase_c"/>
    <property type="match status" value="1"/>
</dbReference>
<feature type="transmembrane region" description="Helical" evidence="14">
    <location>
        <begin position="743"/>
        <end position="764"/>
    </location>
</feature>
<evidence type="ECO:0000256" key="12">
    <source>
        <dbReference type="ARBA" id="ARBA00023012"/>
    </source>
</evidence>
<feature type="domain" description="Histidine kinase" evidence="15">
    <location>
        <begin position="1041"/>
        <end position="1252"/>
    </location>
</feature>
<dbReference type="InterPro" id="IPR005467">
    <property type="entry name" value="His_kinase_dom"/>
</dbReference>
<keyword evidence="7 14" id="KW-0812">Transmembrane</keyword>
<dbReference type="EMBL" id="FOLE01000006">
    <property type="protein sequence ID" value="SFC52545.1"/>
    <property type="molecule type" value="Genomic_DNA"/>
</dbReference>
<evidence type="ECO:0000256" key="2">
    <source>
        <dbReference type="ARBA" id="ARBA00004651"/>
    </source>
</evidence>
<evidence type="ECO:0000313" key="18">
    <source>
        <dbReference type="Proteomes" id="UP000199514"/>
    </source>
</evidence>
<evidence type="ECO:0000256" key="14">
    <source>
        <dbReference type="SAM" id="Phobius"/>
    </source>
</evidence>
<dbReference type="STRING" id="927664.SAMN05421780_106123"/>
<evidence type="ECO:0000256" key="3">
    <source>
        <dbReference type="ARBA" id="ARBA00012438"/>
    </source>
</evidence>
<evidence type="ECO:0000256" key="11">
    <source>
        <dbReference type="ARBA" id="ARBA00022989"/>
    </source>
</evidence>
<dbReference type="Pfam" id="PF00512">
    <property type="entry name" value="HisKA"/>
    <property type="match status" value="1"/>
</dbReference>
<dbReference type="PROSITE" id="PS50885">
    <property type="entry name" value="HAMP"/>
    <property type="match status" value="1"/>
</dbReference>
<evidence type="ECO:0000256" key="8">
    <source>
        <dbReference type="ARBA" id="ARBA00022741"/>
    </source>
</evidence>
<keyword evidence="10" id="KW-0067">ATP-binding</keyword>
<keyword evidence="5" id="KW-0597">Phosphoprotein</keyword>
<dbReference type="SUPFAM" id="SSF47384">
    <property type="entry name" value="Homodimeric domain of signal transducing histidine kinase"/>
    <property type="match status" value="1"/>
</dbReference>
<feature type="transmembrane region" description="Helical" evidence="14">
    <location>
        <begin position="472"/>
        <end position="491"/>
    </location>
</feature>
<keyword evidence="6" id="KW-0808">Transferase</keyword>
<dbReference type="InterPro" id="IPR003660">
    <property type="entry name" value="HAMP_dom"/>
</dbReference>
<comment type="subcellular location">
    <subcellularLocation>
        <location evidence="2">Cell membrane</location>
        <topology evidence="2">Multi-pass membrane protein</topology>
    </subcellularLocation>
</comment>
<feature type="transmembrane region" description="Helical" evidence="14">
    <location>
        <begin position="337"/>
        <end position="355"/>
    </location>
</feature>
<feature type="transmembrane region" description="Helical" evidence="14">
    <location>
        <begin position="222"/>
        <end position="242"/>
    </location>
</feature>
<dbReference type="PROSITE" id="PS50109">
    <property type="entry name" value="HIS_KIN"/>
    <property type="match status" value="1"/>
</dbReference>
<keyword evidence="18" id="KW-1185">Reference proteome</keyword>
<sequence>MFFAFWGKIRDTCAHAWVWLSLAVLLAAVAWGVQWQHDRISAQQRQAHFWESSTARLHGELQTMEEHAASILGHLQNDSVFNFQNLLEHGHYPVSIFRNGQLLFWSASRIQPDYSVLAGHYAYKLLNAQDAQCIVARHFFVSGVRHDTIELFTLLPLYTKFPVENNYLKPTWNFTPFNGLEISATASPRRHENYFTAKGQFLFSVPLPSDFPPASDVRAKALYVYLWFGAILLATVACWIEAKKWARRVRIEIGLGLLVSYLVALRWVMLELNFPMDFADMDLFNPRYYASSRLTPSLGDLLLNLLSVCIIVIYLLRYALVSQAYKALCAWRWQARWVVAAVLVSASYWVLYLAFQTLRTLYFDAQWSLDITSGGITFPFLKIMSLVVFILLSVAFFFLNHLLAHTFLRITRLKTAAAWATMAAGMLLYLFSTVIFGVKFAWLLVPLNAVYWVLMYWIRFPKYLTRPVYQTYLYIFSATVVVAAIGGYSLFDFKQQENLQNRRKMAEQLVGSTDALAEYLLQDIMLRVQADEFIQTRMASFGNKNLIVRKIKRAYIENYFDKYDLQVSIFAADGRNYSSSDNFQTLAQWQQQYEQQDFSTEHENVYFLRHPDANTLTEYTCLIPIHSTLPDAPVLGHIVLDLRQRKGYASNVYPELLLDQKITPVFQPRGYSYAVYDGPKMQLAFGEFDYQKEWNTALFQDSALYADGLKVAHWQHLAMHGDGNTTVVVSAPSYPFKNLFSNFSFLFLILIFGTIILTIIYLSYQRIVRGKPLTLAATIQLYLNGAFFVPMAAVSFFTLSIISSGYRHDLERVLMNRTDAVANNLAPYLEKYAMQQISYEEFDETLRQMATYTGLDINLFDEKGRLILSSQPAIYEKELLSERINPWAIVEIDERKRNAILQKESVGLFNYSSVYEGVRATQTGELLGFVSIPFFDSSNELNKQVASVLDTIINIFTIIFMLFLLLSYYASHRLLVPLKIITQRLHRTSLLDENEPLYWPRHDEIGLLVSEYNKMLRNLAESKIALSRSEKESAWREMAQQVAHEIKNPLTPMKLTLQYLQNAMQNGHPNVEAITQKATNTLLVQVENLNDIATSFSAFAKMPTPRMERFDVAQTLRQTVALYQSNDNTEIHMDIPAASVYVLADEKLMSRIFTNLIINAIQAVPQSRTPQIGVRLHTEDGQVKISVSDNGSGIPSEIQHKVFIPNFSTKYAGSGIGLAVAKRGIEHAGGKIWFETAEDEGTTFFIDLKISE</sequence>
<dbReference type="AlphaFoldDB" id="A0A1I1JW05"/>
<keyword evidence="11 14" id="KW-1133">Transmembrane helix</keyword>
<dbReference type="InterPro" id="IPR036890">
    <property type="entry name" value="HATPase_C_sf"/>
</dbReference>
<protein>
    <recommendedName>
        <fullName evidence="3">histidine kinase</fullName>
        <ecNumber evidence="3">2.7.13.3</ecNumber>
    </recommendedName>
</protein>
<keyword evidence="13 14" id="KW-0472">Membrane</keyword>
<feature type="transmembrane region" description="Helical" evidence="14">
    <location>
        <begin position="383"/>
        <end position="404"/>
    </location>
</feature>
<name>A0A1I1JW05_9BACT</name>
<dbReference type="SMART" id="SM00388">
    <property type="entry name" value="HisKA"/>
    <property type="match status" value="1"/>
</dbReference>
<feature type="domain" description="HAMP" evidence="16">
    <location>
        <begin position="972"/>
        <end position="1024"/>
    </location>
</feature>
<evidence type="ECO:0000259" key="16">
    <source>
        <dbReference type="PROSITE" id="PS50885"/>
    </source>
</evidence>
<accession>A0A1I1JW05</accession>
<evidence type="ECO:0000256" key="7">
    <source>
        <dbReference type="ARBA" id="ARBA00022692"/>
    </source>
</evidence>
<dbReference type="PRINTS" id="PR00344">
    <property type="entry name" value="BCTRLSENSOR"/>
</dbReference>
<dbReference type="InterPro" id="IPR003594">
    <property type="entry name" value="HATPase_dom"/>
</dbReference>
<evidence type="ECO:0000259" key="15">
    <source>
        <dbReference type="PROSITE" id="PS50109"/>
    </source>
</evidence>
<feature type="transmembrane region" description="Helical" evidence="14">
    <location>
        <begin position="951"/>
        <end position="970"/>
    </location>
</feature>
<dbReference type="SUPFAM" id="SSF55874">
    <property type="entry name" value="ATPase domain of HSP90 chaperone/DNA topoisomerase II/histidine kinase"/>
    <property type="match status" value="1"/>
</dbReference>
<dbReference type="GO" id="GO:0000155">
    <property type="term" value="F:phosphorelay sensor kinase activity"/>
    <property type="evidence" value="ECO:0007669"/>
    <property type="project" value="InterPro"/>
</dbReference>
<dbReference type="InterPro" id="IPR036097">
    <property type="entry name" value="HisK_dim/P_sf"/>
</dbReference>
<gene>
    <name evidence="17" type="ORF">SAMN05421780_106123</name>
</gene>
<dbReference type="InterPro" id="IPR004358">
    <property type="entry name" value="Sig_transdc_His_kin-like_C"/>
</dbReference>
<evidence type="ECO:0000256" key="13">
    <source>
        <dbReference type="ARBA" id="ARBA00023136"/>
    </source>
</evidence>
<dbReference type="Gene3D" id="6.10.340.10">
    <property type="match status" value="1"/>
</dbReference>
<feature type="transmembrane region" description="Helical" evidence="14">
    <location>
        <begin position="785"/>
        <end position="806"/>
    </location>
</feature>
<keyword evidence="9" id="KW-0418">Kinase</keyword>
<dbReference type="SMART" id="SM00387">
    <property type="entry name" value="HATPase_c"/>
    <property type="match status" value="1"/>
</dbReference>
<comment type="catalytic activity">
    <reaction evidence="1">
        <text>ATP + protein L-histidine = ADP + protein N-phospho-L-histidine.</text>
        <dbReference type="EC" id="2.7.13.3"/>
    </reaction>
</comment>
<dbReference type="Gene3D" id="1.10.287.130">
    <property type="match status" value="1"/>
</dbReference>
<feature type="transmembrane region" description="Helical" evidence="14">
    <location>
        <begin position="254"/>
        <end position="274"/>
    </location>
</feature>
<proteinExistence type="predicted"/>
<evidence type="ECO:0000313" key="17">
    <source>
        <dbReference type="EMBL" id="SFC52545.1"/>
    </source>
</evidence>
<evidence type="ECO:0000256" key="9">
    <source>
        <dbReference type="ARBA" id="ARBA00022777"/>
    </source>
</evidence>
<dbReference type="Proteomes" id="UP000199514">
    <property type="component" value="Unassembled WGS sequence"/>
</dbReference>
<evidence type="ECO:0000256" key="6">
    <source>
        <dbReference type="ARBA" id="ARBA00022679"/>
    </source>
</evidence>
<dbReference type="RefSeq" id="WP_177199911.1">
    <property type="nucleotide sequence ID" value="NZ_FOLE01000006.1"/>
</dbReference>
<dbReference type="PANTHER" id="PTHR45528:SF1">
    <property type="entry name" value="SENSOR HISTIDINE KINASE CPXA"/>
    <property type="match status" value="1"/>
</dbReference>
<dbReference type="Gene3D" id="3.30.565.10">
    <property type="entry name" value="Histidine kinase-like ATPase, C-terminal domain"/>
    <property type="match status" value="1"/>
</dbReference>
<evidence type="ECO:0000256" key="10">
    <source>
        <dbReference type="ARBA" id="ARBA00022840"/>
    </source>
</evidence>
<dbReference type="EC" id="2.7.13.3" evidence="3"/>
<dbReference type="InterPro" id="IPR050398">
    <property type="entry name" value="HssS/ArlS-like"/>
</dbReference>
<dbReference type="InterPro" id="IPR003661">
    <property type="entry name" value="HisK_dim/P_dom"/>
</dbReference>
<dbReference type="PANTHER" id="PTHR45528">
    <property type="entry name" value="SENSOR HISTIDINE KINASE CPXA"/>
    <property type="match status" value="1"/>
</dbReference>
<reference evidence="17 18" key="1">
    <citation type="submission" date="2016-10" db="EMBL/GenBank/DDBJ databases">
        <authorList>
            <person name="de Groot N.N."/>
        </authorList>
    </citation>
    <scope>NUCLEOTIDE SEQUENCE [LARGE SCALE GENOMIC DNA]</scope>
    <source>
        <strain evidence="17 18">DSM 6793</strain>
    </source>
</reference>
<keyword evidence="8" id="KW-0547">Nucleotide-binding</keyword>
<keyword evidence="4" id="KW-1003">Cell membrane</keyword>
<dbReference type="GO" id="GO:0005886">
    <property type="term" value="C:plasma membrane"/>
    <property type="evidence" value="ECO:0007669"/>
    <property type="project" value="UniProtKB-SubCell"/>
</dbReference>
<dbReference type="CDD" id="cd00075">
    <property type="entry name" value="HATPase"/>
    <property type="match status" value="1"/>
</dbReference>
<evidence type="ECO:0000256" key="4">
    <source>
        <dbReference type="ARBA" id="ARBA00022475"/>
    </source>
</evidence>